<organism evidence="2 3">
    <name type="scientific">Ensete ventricosum</name>
    <name type="common">Abyssinian banana</name>
    <name type="synonym">Musa ensete</name>
    <dbReference type="NCBI Taxonomy" id="4639"/>
    <lineage>
        <taxon>Eukaryota</taxon>
        <taxon>Viridiplantae</taxon>
        <taxon>Streptophyta</taxon>
        <taxon>Embryophyta</taxon>
        <taxon>Tracheophyta</taxon>
        <taxon>Spermatophyta</taxon>
        <taxon>Magnoliopsida</taxon>
        <taxon>Liliopsida</taxon>
        <taxon>Zingiberales</taxon>
        <taxon>Musaceae</taxon>
        <taxon>Ensete</taxon>
    </lineage>
</organism>
<feature type="signal peptide" evidence="1">
    <location>
        <begin position="1"/>
        <end position="32"/>
    </location>
</feature>
<evidence type="ECO:0000313" key="3">
    <source>
        <dbReference type="Proteomes" id="UP000287651"/>
    </source>
</evidence>
<dbReference type="AlphaFoldDB" id="A0A426XYH7"/>
<name>A0A426XYH7_ENSVE</name>
<proteinExistence type="predicted"/>
<dbReference type="Gene3D" id="3.80.10.10">
    <property type="entry name" value="Ribonuclease Inhibitor"/>
    <property type="match status" value="1"/>
</dbReference>
<evidence type="ECO:0000256" key="1">
    <source>
        <dbReference type="SAM" id="SignalP"/>
    </source>
</evidence>
<evidence type="ECO:0008006" key="4">
    <source>
        <dbReference type="Google" id="ProtNLM"/>
    </source>
</evidence>
<dbReference type="SUPFAM" id="SSF52058">
    <property type="entry name" value="L domain-like"/>
    <property type="match status" value="1"/>
</dbReference>
<dbReference type="InterPro" id="IPR032675">
    <property type="entry name" value="LRR_dom_sf"/>
</dbReference>
<feature type="chain" id="PRO_5019440675" description="Leucine-rich repeat-containing N-terminal plant-type domain-containing protein" evidence="1">
    <location>
        <begin position="33"/>
        <end position="91"/>
    </location>
</feature>
<evidence type="ECO:0000313" key="2">
    <source>
        <dbReference type="EMBL" id="RRT44512.1"/>
    </source>
</evidence>
<reference evidence="2 3" key="1">
    <citation type="journal article" date="2014" name="Agronomy (Basel)">
        <title>A Draft Genome Sequence for Ensete ventricosum, the Drought-Tolerant Tree Against Hunger.</title>
        <authorList>
            <person name="Harrison J."/>
            <person name="Moore K.A."/>
            <person name="Paszkiewicz K."/>
            <person name="Jones T."/>
            <person name="Grant M."/>
            <person name="Ambacheew D."/>
            <person name="Muzemil S."/>
            <person name="Studholme D.J."/>
        </authorList>
    </citation>
    <scope>NUCLEOTIDE SEQUENCE [LARGE SCALE GENOMIC DNA]</scope>
</reference>
<gene>
    <name evidence="2" type="ORF">B296_00054671</name>
</gene>
<keyword evidence="1" id="KW-0732">Signal</keyword>
<accession>A0A426XYH7</accession>
<sequence length="91" mass="9695">MDGSRASLAALFDLAPLLLLSTTLVAVTVASATTDSLDGTLSFVRLVVVDDNQFSGPVNILANLDLTTLNIANNQFNGWIPQEFKSITNLE</sequence>
<protein>
    <recommendedName>
        <fullName evidence="4">Leucine-rich repeat-containing N-terminal plant-type domain-containing protein</fullName>
    </recommendedName>
</protein>
<dbReference type="EMBL" id="AMZH03016419">
    <property type="protein sequence ID" value="RRT44512.1"/>
    <property type="molecule type" value="Genomic_DNA"/>
</dbReference>
<dbReference type="Proteomes" id="UP000287651">
    <property type="component" value="Unassembled WGS sequence"/>
</dbReference>
<comment type="caution">
    <text evidence="2">The sequence shown here is derived from an EMBL/GenBank/DDBJ whole genome shotgun (WGS) entry which is preliminary data.</text>
</comment>